<keyword evidence="1" id="KW-0812">Transmembrane</keyword>
<dbReference type="EMBL" id="VSSQ01044050">
    <property type="protein sequence ID" value="MPM97832.1"/>
    <property type="molecule type" value="Genomic_DNA"/>
</dbReference>
<comment type="caution">
    <text evidence="2">The sequence shown here is derived from an EMBL/GenBank/DDBJ whole genome shotgun (WGS) entry which is preliminary data.</text>
</comment>
<evidence type="ECO:0000256" key="1">
    <source>
        <dbReference type="SAM" id="Phobius"/>
    </source>
</evidence>
<organism evidence="2">
    <name type="scientific">bioreactor metagenome</name>
    <dbReference type="NCBI Taxonomy" id="1076179"/>
    <lineage>
        <taxon>unclassified sequences</taxon>
        <taxon>metagenomes</taxon>
        <taxon>ecological metagenomes</taxon>
    </lineage>
</organism>
<sequence length="139" mass="14880">MGFFFGTLNIGALLLFVPATCFLVHFFAAVKHFGLTFQFINNAAFHGTEGIQVFDLNPFAQGGSTKGTDGDISLKADDAFFHIARIDAQLADDGAQIGGIGTHIFNGVHVWLGNDLQQANTSTVQVHQGALFAVFMNMG</sequence>
<evidence type="ECO:0000313" key="2">
    <source>
        <dbReference type="EMBL" id="MPM97832.1"/>
    </source>
</evidence>
<proteinExistence type="predicted"/>
<feature type="transmembrane region" description="Helical" evidence="1">
    <location>
        <begin position="6"/>
        <end position="30"/>
    </location>
</feature>
<gene>
    <name evidence="2" type="ORF">SDC9_145012</name>
</gene>
<protein>
    <submittedName>
        <fullName evidence="2">Uncharacterized protein</fullName>
    </submittedName>
</protein>
<keyword evidence="1" id="KW-1133">Transmembrane helix</keyword>
<dbReference type="AlphaFoldDB" id="A0A645EB07"/>
<name>A0A645EB07_9ZZZZ</name>
<reference evidence="2" key="1">
    <citation type="submission" date="2019-08" db="EMBL/GenBank/DDBJ databases">
        <authorList>
            <person name="Kucharzyk K."/>
            <person name="Murdoch R.W."/>
            <person name="Higgins S."/>
            <person name="Loffler F."/>
        </authorList>
    </citation>
    <scope>NUCLEOTIDE SEQUENCE</scope>
</reference>
<accession>A0A645EB07</accession>
<keyword evidence="1" id="KW-0472">Membrane</keyword>